<dbReference type="AlphaFoldDB" id="A0AAW1LTB5"/>
<evidence type="ECO:0000313" key="2">
    <source>
        <dbReference type="Proteomes" id="UP001458880"/>
    </source>
</evidence>
<proteinExistence type="predicted"/>
<gene>
    <name evidence="1" type="ORF">QE152_g10481</name>
</gene>
<protein>
    <recommendedName>
        <fullName evidence="3">Maturase K</fullName>
    </recommendedName>
</protein>
<reference evidence="1 2" key="1">
    <citation type="journal article" date="2024" name="BMC Genomics">
        <title>De novo assembly and annotation of Popillia japonica's genome with initial clues to its potential as an invasive pest.</title>
        <authorList>
            <person name="Cucini C."/>
            <person name="Boschi S."/>
            <person name="Funari R."/>
            <person name="Cardaioli E."/>
            <person name="Iannotti N."/>
            <person name="Marturano G."/>
            <person name="Paoli F."/>
            <person name="Bruttini M."/>
            <person name="Carapelli A."/>
            <person name="Frati F."/>
            <person name="Nardi F."/>
        </authorList>
    </citation>
    <scope>NUCLEOTIDE SEQUENCE [LARGE SCALE GENOMIC DNA]</scope>
    <source>
        <strain evidence="1">DMR45628</strain>
    </source>
</reference>
<accession>A0AAW1LTB5</accession>
<dbReference type="Proteomes" id="UP001458880">
    <property type="component" value="Unassembled WGS sequence"/>
</dbReference>
<name>A0AAW1LTB5_POPJA</name>
<sequence>MSFGPARPKRQHCIPELIANHFTRGHSAIFGHSTQEFDVNLKLYVFNVTPDLLTLILYLLIRTNFKGKRSEELSTSKFIREILQSYLLEGLLEELIFNHHFTCGFQRFLRVRYDLTPVYLATLKIKLLS</sequence>
<organism evidence="1 2">
    <name type="scientific">Popillia japonica</name>
    <name type="common">Japanese beetle</name>
    <dbReference type="NCBI Taxonomy" id="7064"/>
    <lineage>
        <taxon>Eukaryota</taxon>
        <taxon>Metazoa</taxon>
        <taxon>Ecdysozoa</taxon>
        <taxon>Arthropoda</taxon>
        <taxon>Hexapoda</taxon>
        <taxon>Insecta</taxon>
        <taxon>Pterygota</taxon>
        <taxon>Neoptera</taxon>
        <taxon>Endopterygota</taxon>
        <taxon>Coleoptera</taxon>
        <taxon>Polyphaga</taxon>
        <taxon>Scarabaeiformia</taxon>
        <taxon>Scarabaeidae</taxon>
        <taxon>Rutelinae</taxon>
        <taxon>Popillia</taxon>
    </lineage>
</organism>
<keyword evidence="2" id="KW-1185">Reference proteome</keyword>
<dbReference type="EMBL" id="JASPKY010000096">
    <property type="protein sequence ID" value="KAK9737719.1"/>
    <property type="molecule type" value="Genomic_DNA"/>
</dbReference>
<evidence type="ECO:0008006" key="3">
    <source>
        <dbReference type="Google" id="ProtNLM"/>
    </source>
</evidence>
<evidence type="ECO:0000313" key="1">
    <source>
        <dbReference type="EMBL" id="KAK9737719.1"/>
    </source>
</evidence>
<comment type="caution">
    <text evidence="1">The sequence shown here is derived from an EMBL/GenBank/DDBJ whole genome shotgun (WGS) entry which is preliminary data.</text>
</comment>